<evidence type="ECO:0000256" key="1">
    <source>
        <dbReference type="SAM" id="Phobius"/>
    </source>
</evidence>
<accession>A0A8J2KSF2</accession>
<feature type="transmembrane region" description="Helical" evidence="1">
    <location>
        <begin position="35"/>
        <end position="55"/>
    </location>
</feature>
<keyword evidence="1" id="KW-1133">Transmembrane helix</keyword>
<sequence>MGKMFRNFHEEADYIVTINSFQDQPNNQQSQKATAVPSILMPVFNVLYIIGISPFRYKFNFDAGVYEVIGHPWRKVICFFMVIILSFEAYVASEDGEQRMGEN</sequence>
<keyword evidence="1" id="KW-0812">Transmembrane</keyword>
<dbReference type="AlphaFoldDB" id="A0A8J2KSF2"/>
<reference evidence="2" key="1">
    <citation type="submission" date="2021-06" db="EMBL/GenBank/DDBJ databases">
        <authorList>
            <person name="Hodson N. C."/>
            <person name="Mongue J. A."/>
            <person name="Jaron S. K."/>
        </authorList>
    </citation>
    <scope>NUCLEOTIDE SEQUENCE</scope>
</reference>
<name>A0A8J2KSF2_9HEXA</name>
<feature type="transmembrane region" description="Helical" evidence="1">
    <location>
        <begin position="76"/>
        <end position="93"/>
    </location>
</feature>
<evidence type="ECO:0000313" key="3">
    <source>
        <dbReference type="Proteomes" id="UP000708208"/>
    </source>
</evidence>
<feature type="non-terminal residue" evidence="2">
    <location>
        <position position="103"/>
    </location>
</feature>
<proteinExistence type="predicted"/>
<keyword evidence="3" id="KW-1185">Reference proteome</keyword>
<dbReference type="EMBL" id="CAJVCH010466490">
    <property type="protein sequence ID" value="CAG7820010.1"/>
    <property type="molecule type" value="Genomic_DNA"/>
</dbReference>
<keyword evidence="1" id="KW-0472">Membrane</keyword>
<dbReference type="Proteomes" id="UP000708208">
    <property type="component" value="Unassembled WGS sequence"/>
</dbReference>
<comment type="caution">
    <text evidence="2">The sequence shown here is derived from an EMBL/GenBank/DDBJ whole genome shotgun (WGS) entry which is preliminary data.</text>
</comment>
<gene>
    <name evidence="2" type="ORF">AFUS01_LOCUS30420</name>
</gene>
<protein>
    <submittedName>
        <fullName evidence="2">Uncharacterized protein</fullName>
    </submittedName>
</protein>
<evidence type="ECO:0000313" key="2">
    <source>
        <dbReference type="EMBL" id="CAG7820010.1"/>
    </source>
</evidence>
<organism evidence="2 3">
    <name type="scientific">Allacma fusca</name>
    <dbReference type="NCBI Taxonomy" id="39272"/>
    <lineage>
        <taxon>Eukaryota</taxon>
        <taxon>Metazoa</taxon>
        <taxon>Ecdysozoa</taxon>
        <taxon>Arthropoda</taxon>
        <taxon>Hexapoda</taxon>
        <taxon>Collembola</taxon>
        <taxon>Symphypleona</taxon>
        <taxon>Sminthuridae</taxon>
        <taxon>Allacma</taxon>
    </lineage>
</organism>